<protein>
    <submittedName>
        <fullName evidence="1">Uncharacterized protein</fullName>
    </submittedName>
</protein>
<name>A0A0U3CKR3_9BURK</name>
<sequence length="79" mass="8333" precursor="true">MTLLKRSFALVVALVAMIVLAPAHAVDGTAPSQKDPNAAAALNAQGDAAYRAGSFDNTLAFRRLHASIYDRSIHALGNR</sequence>
<dbReference type="RefSeq" id="WP_116001794.1">
    <property type="nucleotide sequence ID" value="NZ_CP013729.1"/>
</dbReference>
<evidence type="ECO:0000313" key="2">
    <source>
        <dbReference type="Proteomes" id="UP000060699"/>
    </source>
</evidence>
<organism evidence="1 2">
    <name type="scientific">Roseateles depolymerans</name>
    <dbReference type="NCBI Taxonomy" id="76731"/>
    <lineage>
        <taxon>Bacteria</taxon>
        <taxon>Pseudomonadati</taxon>
        <taxon>Pseudomonadota</taxon>
        <taxon>Betaproteobacteria</taxon>
        <taxon>Burkholderiales</taxon>
        <taxon>Sphaerotilaceae</taxon>
        <taxon>Roseateles</taxon>
    </lineage>
</organism>
<evidence type="ECO:0000313" key="1">
    <source>
        <dbReference type="EMBL" id="ALV09192.1"/>
    </source>
</evidence>
<accession>A0A0U3CKR3</accession>
<reference evidence="1 2" key="1">
    <citation type="submission" date="2015-12" db="EMBL/GenBank/DDBJ databases">
        <title>Complete genome of Roseateles depolymerans KCTC 42856.</title>
        <authorList>
            <person name="Kim K.M."/>
        </authorList>
    </citation>
    <scope>NUCLEOTIDE SEQUENCE [LARGE SCALE GENOMIC DNA]</scope>
    <source>
        <strain evidence="1 2">KCTC 42856</strain>
    </source>
</reference>
<dbReference type="AlphaFoldDB" id="A0A0U3CKR3"/>
<keyword evidence="2" id="KW-1185">Reference proteome</keyword>
<dbReference type="KEGG" id="rdp:RD2015_4754"/>
<gene>
    <name evidence="1" type="ORF">RD2015_4754</name>
</gene>
<dbReference type="EMBL" id="CP013729">
    <property type="protein sequence ID" value="ALV09192.1"/>
    <property type="molecule type" value="Genomic_DNA"/>
</dbReference>
<dbReference type="STRING" id="76731.RD2015_4754"/>
<proteinExistence type="predicted"/>
<dbReference type="Proteomes" id="UP000060699">
    <property type="component" value="Chromosome"/>
</dbReference>